<dbReference type="Pfam" id="PF02769">
    <property type="entry name" value="AIRS_C"/>
    <property type="match status" value="1"/>
</dbReference>
<feature type="domain" description="PurM-like C-terminal" evidence="3">
    <location>
        <begin position="181"/>
        <end position="328"/>
    </location>
</feature>
<dbReference type="CDD" id="cd02197">
    <property type="entry name" value="HypE"/>
    <property type="match status" value="1"/>
</dbReference>
<feature type="domain" description="PurM-like N-terminal" evidence="2">
    <location>
        <begin position="57"/>
        <end position="169"/>
    </location>
</feature>
<dbReference type="PIRSF" id="PIRSF005644">
    <property type="entry name" value="Hdrgns_mtr_HypE"/>
    <property type="match status" value="1"/>
</dbReference>
<dbReference type="Pfam" id="PF00586">
    <property type="entry name" value="AIRS"/>
    <property type="match status" value="1"/>
</dbReference>
<reference evidence="4 5" key="1">
    <citation type="submission" date="2018-04" db="EMBL/GenBank/DDBJ databases">
        <title>Thalassorhabdus spongiae gen. nov., sp. nov., isolated from a marine sponge in South-West Iceland.</title>
        <authorList>
            <person name="Knobloch S."/>
            <person name="Daussin A."/>
            <person name="Johannsson R."/>
            <person name="Marteinsson V.T."/>
        </authorList>
    </citation>
    <scope>NUCLEOTIDE SEQUENCE [LARGE SCALE GENOMIC DNA]</scope>
    <source>
        <strain evidence="4 5">Hp12</strain>
    </source>
</reference>
<proteinExistence type="inferred from homology"/>
<organism evidence="4 5">
    <name type="scientific">Pelagibaculum spongiae</name>
    <dbReference type="NCBI Taxonomy" id="2080658"/>
    <lineage>
        <taxon>Bacteria</taxon>
        <taxon>Pseudomonadati</taxon>
        <taxon>Pseudomonadota</taxon>
        <taxon>Gammaproteobacteria</taxon>
        <taxon>Oceanospirillales</taxon>
        <taxon>Pelagibaculum</taxon>
    </lineage>
</organism>
<comment type="similarity">
    <text evidence="1">Belongs to the HypE family.</text>
</comment>
<dbReference type="NCBIfam" id="TIGR02124">
    <property type="entry name" value="hypE"/>
    <property type="match status" value="1"/>
</dbReference>
<dbReference type="SUPFAM" id="SSF56042">
    <property type="entry name" value="PurM C-terminal domain-like"/>
    <property type="match status" value="1"/>
</dbReference>
<dbReference type="Proteomes" id="UP000244906">
    <property type="component" value="Unassembled WGS sequence"/>
</dbReference>
<evidence type="ECO:0000313" key="5">
    <source>
        <dbReference type="Proteomes" id="UP000244906"/>
    </source>
</evidence>
<evidence type="ECO:0000256" key="1">
    <source>
        <dbReference type="ARBA" id="ARBA00006243"/>
    </source>
</evidence>
<comment type="caution">
    <text evidence="4">The sequence shown here is derived from an EMBL/GenBank/DDBJ whole genome shotgun (WGS) entry which is preliminary data.</text>
</comment>
<evidence type="ECO:0000313" key="4">
    <source>
        <dbReference type="EMBL" id="PVZ68801.1"/>
    </source>
</evidence>
<dbReference type="GO" id="GO:0051604">
    <property type="term" value="P:protein maturation"/>
    <property type="evidence" value="ECO:0007669"/>
    <property type="project" value="TreeGrafter"/>
</dbReference>
<accession>A0A2V1GZQ0</accession>
<name>A0A2V1GZQ0_9GAMM</name>
<protein>
    <submittedName>
        <fullName evidence="4">Hydrogenase expression/formation protein HypE</fullName>
    </submittedName>
</protein>
<evidence type="ECO:0000259" key="2">
    <source>
        <dbReference type="Pfam" id="PF00586"/>
    </source>
</evidence>
<gene>
    <name evidence="4" type="primary">hypE</name>
    <name evidence="4" type="ORF">DC094_11120</name>
</gene>
<dbReference type="Gene3D" id="3.30.1330.10">
    <property type="entry name" value="PurM-like, N-terminal domain"/>
    <property type="match status" value="1"/>
</dbReference>
<dbReference type="InterPro" id="IPR010918">
    <property type="entry name" value="PurM-like_C_dom"/>
</dbReference>
<dbReference type="EMBL" id="QDDL01000004">
    <property type="protein sequence ID" value="PVZ68801.1"/>
    <property type="molecule type" value="Genomic_DNA"/>
</dbReference>
<dbReference type="AlphaFoldDB" id="A0A2V1GZQ0"/>
<dbReference type="RefSeq" id="WP_116687186.1">
    <property type="nucleotide sequence ID" value="NZ_CAWNYD010000004.1"/>
</dbReference>
<evidence type="ECO:0000259" key="3">
    <source>
        <dbReference type="Pfam" id="PF02769"/>
    </source>
</evidence>
<dbReference type="InterPro" id="IPR036921">
    <property type="entry name" value="PurM-like_N_sf"/>
</dbReference>
<dbReference type="InterPro" id="IPR036676">
    <property type="entry name" value="PurM-like_C_sf"/>
</dbReference>
<dbReference type="InterPro" id="IPR016188">
    <property type="entry name" value="PurM-like_N"/>
</dbReference>
<dbReference type="Gene3D" id="3.90.650.10">
    <property type="entry name" value="PurM-like C-terminal domain"/>
    <property type="match status" value="1"/>
</dbReference>
<dbReference type="SUPFAM" id="SSF55326">
    <property type="entry name" value="PurM N-terminal domain-like"/>
    <property type="match status" value="1"/>
</dbReference>
<dbReference type="InterPro" id="IPR011854">
    <property type="entry name" value="HypE"/>
</dbReference>
<dbReference type="PANTHER" id="PTHR30303">
    <property type="entry name" value="HYDROGENASE ISOENZYMES FORMATION PROTEIN HYPE"/>
    <property type="match status" value="1"/>
</dbReference>
<sequence length="360" mass="38170">MPRDAYSAPLNIENGKIELIHGGGGRAMEQLIDQLFKAEFIKAGVAGNDGTGEGPSHDATLVTPPPGQLAVSTDSHVITPLFFPGGNIGSLAVHGTVNDLAMGGAKPLWLSAGFILEEGFPLKELQTIVRSMAAAAKEAEVKIITGDTKVVEKGKGDGVYINTCGIGHVINQSKIGPQYIQPGDKILISGFLGDHGVAVMSQRENLGFESEILSDSQSLNGLVAEMLEAVPQVHCLRDPTRGGLANTLNELVQSARCDVLLQEATIPLRPAVNGACEFLGLDPLYVANEGKLIAICSAEDADKLLQVMHNHPKGESAAIIGEFVAEKSGDNFQGYLEMETPYGGKRLLDWLNGEQLPRIC</sequence>
<keyword evidence="5" id="KW-1185">Reference proteome</keyword>
<dbReference type="OrthoDB" id="9801934at2"/>
<dbReference type="PANTHER" id="PTHR30303:SF0">
    <property type="entry name" value="CARBAMOYL DEHYDRATASE HYPE"/>
    <property type="match status" value="1"/>
</dbReference>